<dbReference type="GO" id="GO:0004222">
    <property type="term" value="F:metalloendopeptidase activity"/>
    <property type="evidence" value="ECO:0007669"/>
    <property type="project" value="TreeGrafter"/>
</dbReference>
<name>A0A4Q9H164_9MICO</name>
<dbReference type="Proteomes" id="UP000294194">
    <property type="component" value="Unassembled WGS sequence"/>
</dbReference>
<accession>A0A4Q9H164</accession>
<feature type="compositionally biased region" description="Polar residues" evidence="2">
    <location>
        <begin position="1"/>
        <end position="11"/>
    </location>
</feature>
<dbReference type="Gene3D" id="2.70.70.10">
    <property type="entry name" value="Glucose Permease (Domain IIA)"/>
    <property type="match status" value="1"/>
</dbReference>
<dbReference type="PANTHER" id="PTHR21666:SF289">
    <property type="entry name" value="L-ALA--D-GLU ENDOPEPTIDASE"/>
    <property type="match status" value="1"/>
</dbReference>
<gene>
    <name evidence="4" type="ORF">EYE40_14260</name>
</gene>
<sequence length="384" mass="40235">MTDPSTEQPLTRRQRRELEAAGLSAPSPSSAAVRPPIDASHPFEQFFTVNASERTGSEPTVAAVQHSRVEHAVPIDAAASSVASDPASLGSAVVPALPSPSTTHAESVELPPFVATAYPKRTGGPVRKRRLTAREKSRLRAAAARSPRSALVSSRLFSMVAMLFAGALLVGVSVPANAIMGPVADPEALAETEFVPGQALAVSSDVVAAAASPKRELPTVTSYAEQLRERYGNRSYTYKATTGAIRWPFAYAVPITDGYGERVAPCRGCSTFHQGVDFTPGDGTPITAIAAGTVVFTEVTNSGIGNQVRIEHLIGNSKITSVYAGMQMNSSPMKVGDLVKVGDFVGLVGATGVATGPHLHFELMVSEIKVDPFAWLTKNATNAG</sequence>
<feature type="compositionally biased region" description="Low complexity" evidence="2">
    <location>
        <begin position="20"/>
        <end position="36"/>
    </location>
</feature>
<dbReference type="PANTHER" id="PTHR21666">
    <property type="entry name" value="PEPTIDASE-RELATED"/>
    <property type="match status" value="1"/>
</dbReference>
<evidence type="ECO:0000313" key="5">
    <source>
        <dbReference type="Proteomes" id="UP000294194"/>
    </source>
</evidence>
<keyword evidence="5" id="KW-1185">Reference proteome</keyword>
<comment type="caution">
    <text evidence="4">The sequence shown here is derived from an EMBL/GenBank/DDBJ whole genome shotgun (WGS) entry which is preliminary data.</text>
</comment>
<dbReference type="Pfam" id="PF01551">
    <property type="entry name" value="Peptidase_M23"/>
    <property type="match status" value="1"/>
</dbReference>
<feature type="domain" description="M23ase beta-sheet core" evidence="3">
    <location>
        <begin position="272"/>
        <end position="372"/>
    </location>
</feature>
<dbReference type="InterPro" id="IPR050570">
    <property type="entry name" value="Cell_wall_metabolism_enzyme"/>
</dbReference>
<dbReference type="SUPFAM" id="SSF51261">
    <property type="entry name" value="Duplicated hybrid motif"/>
    <property type="match status" value="1"/>
</dbReference>
<evidence type="ECO:0000259" key="3">
    <source>
        <dbReference type="Pfam" id="PF01551"/>
    </source>
</evidence>
<keyword evidence="1" id="KW-0732">Signal</keyword>
<reference evidence="5" key="1">
    <citation type="submission" date="2019-02" db="EMBL/GenBank/DDBJ databases">
        <title>Glaciihabitans arcticus sp. nov., a psychrotolerant bacterium isolated from polar soil.</title>
        <authorList>
            <person name="Dahal R.H."/>
        </authorList>
    </citation>
    <scope>NUCLEOTIDE SEQUENCE [LARGE SCALE GENOMIC DNA]</scope>
    <source>
        <strain evidence="5">RP-3-7</strain>
    </source>
</reference>
<proteinExistence type="predicted"/>
<evidence type="ECO:0000256" key="1">
    <source>
        <dbReference type="ARBA" id="ARBA00022729"/>
    </source>
</evidence>
<evidence type="ECO:0000313" key="4">
    <source>
        <dbReference type="EMBL" id="TBN58460.1"/>
    </source>
</evidence>
<dbReference type="InterPro" id="IPR016047">
    <property type="entry name" value="M23ase_b-sheet_dom"/>
</dbReference>
<dbReference type="InterPro" id="IPR011055">
    <property type="entry name" value="Dup_hybrid_motif"/>
</dbReference>
<evidence type="ECO:0000256" key="2">
    <source>
        <dbReference type="SAM" id="MobiDB-lite"/>
    </source>
</evidence>
<organism evidence="4 5">
    <name type="scientific">Glaciihabitans arcticus</name>
    <dbReference type="NCBI Taxonomy" id="2668039"/>
    <lineage>
        <taxon>Bacteria</taxon>
        <taxon>Bacillati</taxon>
        <taxon>Actinomycetota</taxon>
        <taxon>Actinomycetes</taxon>
        <taxon>Micrococcales</taxon>
        <taxon>Microbacteriaceae</taxon>
        <taxon>Glaciihabitans</taxon>
    </lineage>
</organism>
<feature type="region of interest" description="Disordered" evidence="2">
    <location>
        <begin position="1"/>
        <end position="38"/>
    </location>
</feature>
<dbReference type="RefSeq" id="WP_130982653.1">
    <property type="nucleotide sequence ID" value="NZ_SISG01000001.1"/>
</dbReference>
<dbReference type="EMBL" id="SISG01000001">
    <property type="protein sequence ID" value="TBN58460.1"/>
    <property type="molecule type" value="Genomic_DNA"/>
</dbReference>
<dbReference type="CDD" id="cd12797">
    <property type="entry name" value="M23_peptidase"/>
    <property type="match status" value="1"/>
</dbReference>
<protein>
    <submittedName>
        <fullName evidence="4">M23 family metallopeptidase</fullName>
    </submittedName>
</protein>
<dbReference type="AlphaFoldDB" id="A0A4Q9H164"/>